<feature type="region of interest" description="Disordered" evidence="2">
    <location>
        <begin position="737"/>
        <end position="775"/>
    </location>
</feature>
<dbReference type="GO" id="GO:0005737">
    <property type="term" value="C:cytoplasm"/>
    <property type="evidence" value="ECO:0007669"/>
    <property type="project" value="TreeGrafter"/>
</dbReference>
<proteinExistence type="predicted"/>
<evidence type="ECO:0000259" key="3">
    <source>
        <dbReference type="PROSITE" id="PS51823"/>
    </source>
</evidence>
<dbReference type="SUPFAM" id="SSF48452">
    <property type="entry name" value="TPR-like"/>
    <property type="match status" value="1"/>
</dbReference>
<feature type="domain" description="Clu" evidence="3">
    <location>
        <begin position="398"/>
        <end position="690"/>
    </location>
</feature>
<evidence type="ECO:0000256" key="1">
    <source>
        <dbReference type="ARBA" id="ARBA00022490"/>
    </source>
</evidence>
<dbReference type="PANTHER" id="PTHR12601">
    <property type="entry name" value="EUKARYOTIC TRANSLATION INITIATION FACTOR 3 SUBUNIT EIF-3"/>
    <property type="match status" value="1"/>
</dbReference>
<dbReference type="Pfam" id="PF12807">
    <property type="entry name" value="eIF3_p135"/>
    <property type="match status" value="1"/>
</dbReference>
<gene>
    <name evidence="4" type="ORF">M231_03854</name>
</gene>
<sequence>MTEALPDPHQLQHVDDHVASDGLSPDQPSQHDQPYLVIVRLPAPNHPRTLPKAASVDQFSELRCEVQPYESIQDVKQTINDWVGGYWLGPYSLRLRKQQHTGQDGHLGSESTDPEVNERLSDWTEVGNIFGPNDGSEGYILDVLREPWTNLAARQAVLRLVDIIAPPGSSTHTLSCHIALEPGATIFEAVENGTAYLSITDPVFRDVSVPVSSNRKNRGSRKETVKIRREITADDHAFADWTAEWRPPKLSKLPSPTPPIPAQPCLKSIQLSSFNPPTPNLRHVGHHLYLQVTILEGETMILVCTTRGWYASKSSLTHFDPAPRPRPNGSASACQHSLFDLLHDLSPIFTARLFLLPPFSSHPAYSQSLATIPIPQAEPAYPWLVAPPKIEVMPDLLRTQLAFLHTGSTAVDTMDTSRDWNEEFQNIKELPQDSVQERAFRERLGQKTWGEFTAAAARSVLNIACGDVPPLNPEERPRAHMWLVNNIFITKALDSLNAYEHLGGDAATWVSHNKDCSGVKILNKLDISGVHVLGQALVDCLGERWVCQSVLPGIFIRNHEEEDEEKQQSLPRDSQPSPSKDEWIAIQSPPKSSSHSQENDATRQELLENDLIIYGVDTEQPGSLHWDASSHRVLERVAMACHLAKHPVKDGRGVEHEFWSSIEVKALRGTDGRRYLLDLFRLSPVDVEWLERDLNGPTLGPSTSSDTPEYPHRITLLRAELLQAFRGHELKRWLQSKSDQRRVSDLSTPLTGTGKDDGHLSDDHESPTRVVDGPQDHFDMRFNPDAFVDPPSVKSSLTETSRPAASAVVDEDEPSVKAVRDASRYLRGTAIRAMVLDVLSGSTSGIMDGSSLTEHLHQRGINMRYLGYLMHELWTSSTLEGSKDSEQGLSLTPLKEIVVQEMLFRSAKHILRCLVRTLRLEEAPKAISHFLNCLLGAAYNDSPKPEYEPCELFEESAPHYLTLTPAGLKAEIVSDVAKCYRWSLAEKDFQNMKRPQLLRELASRFAFQLGQRDYEFEKEKDGQKISSKPKDSAQTTRQTTFEPSDILSLIPRVKSTAPSVTVAEELLNIGRSMMSRPDLGPGLEVIAEAVQLYQSIHCVFHPEVASAYNTYASMIYRTVLRAKAEGSSETSADESNALKDLGVDLTTGIRLQGQACVIAERTVGIWHSDTAAYYHNLAMLESLGGNVHASLRFFRHALNIWSVVYGEGHPETITILNNAGVALETLKQYPTSLSLFLRAHQVTVTSFGPRHLTTAQSLHQLTQSYFVTRDFIKALESATHAHSIYEEKLGSDHAQTLELAKSVDWIKHVIESLDKPQAGAGNQMQASANLDRTTLATGGLSASDRLRAIRLRRLARDLPIQHGRNETRPEHETQPNVRLDGKPAEPGGQEVTESTSLGSKDLDELVRYIHGANEPKRGKHALRGKRRTGGKR</sequence>
<dbReference type="Pfam" id="PF13424">
    <property type="entry name" value="TPR_12"/>
    <property type="match status" value="1"/>
</dbReference>
<dbReference type="STRING" id="5217.A0A4Q1BM70"/>
<feature type="region of interest" description="Disordered" evidence="2">
    <location>
        <begin position="789"/>
        <end position="809"/>
    </location>
</feature>
<feature type="compositionally biased region" description="Basic and acidic residues" evidence="2">
    <location>
        <begin position="1018"/>
        <end position="1031"/>
    </location>
</feature>
<evidence type="ECO:0000256" key="2">
    <source>
        <dbReference type="SAM" id="MobiDB-lite"/>
    </source>
</evidence>
<dbReference type="GO" id="GO:0048312">
    <property type="term" value="P:intracellular distribution of mitochondria"/>
    <property type="evidence" value="ECO:0007669"/>
    <property type="project" value="TreeGrafter"/>
</dbReference>
<feature type="region of interest" description="Disordered" evidence="2">
    <location>
        <begin position="561"/>
        <end position="602"/>
    </location>
</feature>
<evidence type="ECO:0000313" key="4">
    <source>
        <dbReference type="EMBL" id="RXK38905.1"/>
    </source>
</evidence>
<evidence type="ECO:0000313" key="5">
    <source>
        <dbReference type="Proteomes" id="UP000289152"/>
    </source>
</evidence>
<dbReference type="FunCoup" id="A0A4Q1BM70">
    <property type="interactions" value="438"/>
</dbReference>
<dbReference type="InParanoid" id="A0A4Q1BM70"/>
<protein>
    <recommendedName>
        <fullName evidence="3">Clu domain-containing protein</fullName>
    </recommendedName>
</protein>
<dbReference type="InterPro" id="IPR023231">
    <property type="entry name" value="GSKIP_dom_sf"/>
</dbReference>
<feature type="compositionally biased region" description="Polar residues" evidence="2">
    <location>
        <begin position="568"/>
        <end position="578"/>
    </location>
</feature>
<dbReference type="SUPFAM" id="SSF103107">
    <property type="entry name" value="Hypothetical protein c14orf129, hspc210"/>
    <property type="match status" value="1"/>
</dbReference>
<dbReference type="Proteomes" id="UP000289152">
    <property type="component" value="Unassembled WGS sequence"/>
</dbReference>
<dbReference type="InterPro" id="IPR011990">
    <property type="entry name" value="TPR-like_helical_dom_sf"/>
</dbReference>
<dbReference type="GO" id="GO:0003729">
    <property type="term" value="F:mRNA binding"/>
    <property type="evidence" value="ECO:0007669"/>
    <property type="project" value="TreeGrafter"/>
</dbReference>
<comment type="caution">
    <text evidence="4">The sequence shown here is derived from an EMBL/GenBank/DDBJ whole genome shotgun (WGS) entry which is preliminary data.</text>
</comment>
<organism evidence="4 5">
    <name type="scientific">Tremella mesenterica</name>
    <name type="common">Jelly fungus</name>
    <dbReference type="NCBI Taxonomy" id="5217"/>
    <lineage>
        <taxon>Eukaryota</taxon>
        <taxon>Fungi</taxon>
        <taxon>Dikarya</taxon>
        <taxon>Basidiomycota</taxon>
        <taxon>Agaricomycotina</taxon>
        <taxon>Tremellomycetes</taxon>
        <taxon>Tremellales</taxon>
        <taxon>Tremellaceae</taxon>
        <taxon>Tremella</taxon>
    </lineage>
</organism>
<dbReference type="EMBL" id="SDIL01000040">
    <property type="protein sequence ID" value="RXK38905.1"/>
    <property type="molecule type" value="Genomic_DNA"/>
</dbReference>
<dbReference type="InterPro" id="IPR025697">
    <property type="entry name" value="CLU_dom"/>
</dbReference>
<dbReference type="PANTHER" id="PTHR12601:SF6">
    <property type="entry name" value="CLUSTERED MITOCHONDRIA PROTEIN HOMOLOG"/>
    <property type="match status" value="1"/>
</dbReference>
<dbReference type="Pfam" id="PF13374">
    <property type="entry name" value="TPR_10"/>
    <property type="match status" value="1"/>
</dbReference>
<dbReference type="InterPro" id="IPR027523">
    <property type="entry name" value="CLU_prot"/>
</dbReference>
<keyword evidence="1" id="KW-0963">Cytoplasm</keyword>
<dbReference type="CDD" id="cd15466">
    <property type="entry name" value="CLU-central"/>
    <property type="match status" value="1"/>
</dbReference>
<feature type="compositionally biased region" description="Polar residues" evidence="2">
    <location>
        <begin position="793"/>
        <end position="803"/>
    </location>
</feature>
<keyword evidence="5" id="KW-1185">Reference proteome</keyword>
<feature type="region of interest" description="Disordered" evidence="2">
    <location>
        <begin position="1018"/>
        <end position="1040"/>
    </location>
</feature>
<feature type="region of interest" description="Disordered" evidence="2">
    <location>
        <begin position="1360"/>
        <end position="1432"/>
    </location>
</feature>
<accession>A0A4Q1BM70</accession>
<reference evidence="4 5" key="1">
    <citation type="submission" date="2016-06" db="EMBL/GenBank/DDBJ databases">
        <title>Evolution of pathogenesis and genome organization in the Tremellales.</title>
        <authorList>
            <person name="Cuomo C."/>
            <person name="Litvintseva A."/>
            <person name="Heitman J."/>
            <person name="Chen Y."/>
            <person name="Sun S."/>
            <person name="Springer D."/>
            <person name="Dromer F."/>
            <person name="Young S."/>
            <person name="Zeng Q."/>
            <person name="Chapman S."/>
            <person name="Gujja S."/>
            <person name="Saif S."/>
            <person name="Birren B."/>
        </authorList>
    </citation>
    <scope>NUCLEOTIDE SEQUENCE [LARGE SCALE GENOMIC DNA]</scope>
    <source>
        <strain evidence="4 5">ATCC 28783</strain>
    </source>
</reference>
<feature type="compositionally biased region" description="Basic residues" evidence="2">
    <location>
        <begin position="1417"/>
        <end position="1432"/>
    </location>
</feature>
<name>A0A4Q1BM70_TREME</name>
<dbReference type="OrthoDB" id="771227at2759"/>
<dbReference type="VEuPathDB" id="FungiDB:TREMEDRAFT_36608"/>
<dbReference type="Pfam" id="PF13236">
    <property type="entry name" value="CLU"/>
    <property type="match status" value="1"/>
</dbReference>
<dbReference type="PROSITE" id="PS51823">
    <property type="entry name" value="CLU"/>
    <property type="match status" value="1"/>
</dbReference>
<dbReference type="Gene3D" id="1.25.40.10">
    <property type="entry name" value="Tetratricopeptide repeat domain"/>
    <property type="match status" value="1"/>
</dbReference>
<feature type="compositionally biased region" description="Basic and acidic residues" evidence="2">
    <location>
        <begin position="1363"/>
        <end position="1383"/>
    </location>
</feature>
<feature type="compositionally biased region" description="Basic and acidic residues" evidence="2">
    <location>
        <begin position="754"/>
        <end position="767"/>
    </location>
</feature>
<dbReference type="InterPro" id="IPR033646">
    <property type="entry name" value="CLU-central"/>
</dbReference>